<reference evidence="8 9" key="1">
    <citation type="submission" date="2006-11" db="EMBL/GenBank/DDBJ databases">
        <authorList>
            <person name="Giovannoni S."/>
            <person name="Vergin K."/>
            <person name="Ferriera S."/>
            <person name="Johnson J."/>
            <person name="Kravitz S."/>
            <person name="Beeson K."/>
            <person name="Sutton G."/>
            <person name="Rogers Y.-H."/>
            <person name="Friedman R."/>
            <person name="Frazier M."/>
            <person name="Venter J.C."/>
        </authorList>
    </citation>
    <scope>NUCLEOTIDE SEQUENCE [LARGE SCALE GENOMIC DNA]</scope>
    <source>
        <strain evidence="8 9">HTCC2181</strain>
    </source>
</reference>
<dbReference type="Pfam" id="PF02631">
    <property type="entry name" value="RecX_HTH2"/>
    <property type="match status" value="1"/>
</dbReference>
<dbReference type="AlphaFoldDB" id="A0P5S5"/>
<protein>
    <recommendedName>
        <fullName evidence="3 5">Regulatory protein RecX</fullName>
    </recommendedName>
</protein>
<evidence type="ECO:0000256" key="2">
    <source>
        <dbReference type="ARBA" id="ARBA00009695"/>
    </source>
</evidence>
<dbReference type="InterPro" id="IPR053924">
    <property type="entry name" value="RecX_HTH_2nd"/>
</dbReference>
<dbReference type="Pfam" id="PF21981">
    <property type="entry name" value="RecX_HTH3"/>
    <property type="match status" value="1"/>
</dbReference>
<evidence type="ECO:0000256" key="5">
    <source>
        <dbReference type="HAMAP-Rule" id="MF_01114"/>
    </source>
</evidence>
<feature type="domain" description="RecX second three-helical" evidence="6">
    <location>
        <begin position="68"/>
        <end position="107"/>
    </location>
</feature>
<proteinExistence type="inferred from homology"/>
<comment type="function">
    <text evidence="5">Modulates RecA activity.</text>
</comment>
<dbReference type="Proteomes" id="UP000054262">
    <property type="component" value="Unassembled WGS sequence"/>
</dbReference>
<sequence>MRMNQALQNNTDKNIVLLKKRALYYLGKREYSRHELLQKIALFAESLEITRQQVDQTLSELEQKDWLSDKRFVDQFVFSKKKKFGLKKMEYELKMRGVDEIIIHDALNKIKSEEYDLAKNIWEKKFRNLPEGQDEKSKQIRFLQSRGIDSRLIHQILSGKVPE</sequence>
<evidence type="ECO:0000256" key="1">
    <source>
        <dbReference type="ARBA" id="ARBA00004496"/>
    </source>
</evidence>
<gene>
    <name evidence="5" type="primary">recX</name>
    <name evidence="8" type="ORF">MB2181_02390</name>
</gene>
<evidence type="ECO:0000259" key="7">
    <source>
        <dbReference type="Pfam" id="PF21981"/>
    </source>
</evidence>
<comment type="subcellular location">
    <subcellularLocation>
        <location evidence="1 5">Cytoplasm</location>
    </subcellularLocation>
</comment>
<accession>A0P5S5</accession>
<dbReference type="OrthoDB" id="5295441at2"/>
<dbReference type="PANTHER" id="PTHR33602">
    <property type="entry name" value="REGULATORY PROTEIN RECX FAMILY PROTEIN"/>
    <property type="match status" value="1"/>
</dbReference>
<feature type="domain" description="RecX third three-helical" evidence="7">
    <location>
        <begin position="113"/>
        <end position="157"/>
    </location>
</feature>
<comment type="similarity">
    <text evidence="2 5">Belongs to the RecX family.</text>
</comment>
<comment type="caution">
    <text evidence="8">The sequence shown here is derived from an EMBL/GenBank/DDBJ whole genome shotgun (WGS) entry which is preliminary data.</text>
</comment>
<dbReference type="InterPro" id="IPR003783">
    <property type="entry name" value="Regulatory_RecX"/>
</dbReference>
<name>A0P5S5_9PROT</name>
<evidence type="ECO:0000256" key="3">
    <source>
        <dbReference type="ARBA" id="ARBA00018111"/>
    </source>
</evidence>
<evidence type="ECO:0000259" key="6">
    <source>
        <dbReference type="Pfam" id="PF02631"/>
    </source>
</evidence>
<dbReference type="InterPro" id="IPR053925">
    <property type="entry name" value="RecX_HTH_3rd"/>
</dbReference>
<dbReference type="EMBL" id="AAUX01000001">
    <property type="protein sequence ID" value="EAV46885.1"/>
    <property type="molecule type" value="Genomic_DNA"/>
</dbReference>
<evidence type="ECO:0000256" key="4">
    <source>
        <dbReference type="ARBA" id="ARBA00022490"/>
    </source>
</evidence>
<dbReference type="HAMAP" id="MF_01114">
    <property type="entry name" value="RecX"/>
    <property type="match status" value="1"/>
</dbReference>
<dbReference type="Gene3D" id="1.10.10.10">
    <property type="entry name" value="Winged helix-like DNA-binding domain superfamily/Winged helix DNA-binding domain"/>
    <property type="match status" value="3"/>
</dbReference>
<organism evidence="8 9">
    <name type="scientific">Methylophilales bacterium HTCC2181</name>
    <dbReference type="NCBI Taxonomy" id="383631"/>
    <lineage>
        <taxon>Bacteria</taxon>
        <taxon>Pseudomonadati</taxon>
        <taxon>Pseudomonadota</taxon>
        <taxon>Betaproteobacteria</taxon>
        <taxon>Nitrosomonadales</taxon>
        <taxon>OM43 clade</taxon>
    </lineage>
</organism>
<dbReference type="GO" id="GO:0005737">
    <property type="term" value="C:cytoplasm"/>
    <property type="evidence" value="ECO:0007669"/>
    <property type="project" value="UniProtKB-SubCell"/>
</dbReference>
<evidence type="ECO:0000313" key="9">
    <source>
        <dbReference type="Proteomes" id="UP000054262"/>
    </source>
</evidence>
<evidence type="ECO:0000313" key="8">
    <source>
        <dbReference type="EMBL" id="EAV46885.1"/>
    </source>
</evidence>
<dbReference type="PANTHER" id="PTHR33602:SF1">
    <property type="entry name" value="REGULATORY PROTEIN RECX FAMILY PROTEIN"/>
    <property type="match status" value="1"/>
</dbReference>
<keyword evidence="4 5" id="KW-0963">Cytoplasm</keyword>
<keyword evidence="9" id="KW-1185">Reference proteome</keyword>
<dbReference type="GO" id="GO:0006282">
    <property type="term" value="P:regulation of DNA repair"/>
    <property type="evidence" value="ECO:0007669"/>
    <property type="project" value="UniProtKB-UniRule"/>
</dbReference>
<dbReference type="InterPro" id="IPR036388">
    <property type="entry name" value="WH-like_DNA-bd_sf"/>
</dbReference>